<dbReference type="InterPro" id="IPR017900">
    <property type="entry name" value="4Fe4S_Fe_S_CS"/>
</dbReference>
<reference evidence="7 8" key="2">
    <citation type="submission" date="2007-01" db="EMBL/GenBank/DDBJ databases">
        <title>Sequencing of the draft genome and assembly of Thermosinus carboxydivorans Nor1.</title>
        <authorList>
            <consortium name="US DOE Joint Genome Institute (JGI-PGF)"/>
            <person name="Copeland A."/>
            <person name="Lucas S."/>
            <person name="Lapidus A."/>
            <person name="Barry K."/>
            <person name="Glavina del Rio T."/>
            <person name="Dalin E."/>
            <person name="Tice H."/>
            <person name="Bruce D."/>
            <person name="Pitluck S."/>
            <person name="Richardson P."/>
        </authorList>
    </citation>
    <scope>NUCLEOTIDE SEQUENCE [LARGE SCALE GENOMIC DNA]</scope>
    <source>
        <strain evidence="7 8">Nor1</strain>
    </source>
</reference>
<dbReference type="eggNOG" id="COG0247">
    <property type="taxonomic scope" value="Bacteria"/>
</dbReference>
<dbReference type="PROSITE" id="PS51379">
    <property type="entry name" value="4FE4S_FER_2"/>
    <property type="match status" value="2"/>
</dbReference>
<dbReference type="InterPro" id="IPR017753">
    <property type="entry name" value="G3P_DH_GlpC_su"/>
</dbReference>
<keyword evidence="2" id="KW-0479">Metal-binding</keyword>
<keyword evidence="8" id="KW-1185">Reference proteome</keyword>
<gene>
    <name evidence="7" type="ORF">TcarDRAFT_0968</name>
</gene>
<dbReference type="GO" id="GO:0046872">
    <property type="term" value="F:metal ion binding"/>
    <property type="evidence" value="ECO:0007669"/>
    <property type="project" value="UniProtKB-KW"/>
</dbReference>
<feature type="domain" description="4Fe-4S ferredoxin-type" evidence="6">
    <location>
        <begin position="47"/>
        <end position="77"/>
    </location>
</feature>
<dbReference type="InterPro" id="IPR004017">
    <property type="entry name" value="Cys_rich_dom"/>
</dbReference>
<dbReference type="GO" id="GO:0009331">
    <property type="term" value="C:glycerol-3-phosphate dehydrogenase (FAD) complex"/>
    <property type="evidence" value="ECO:0007669"/>
    <property type="project" value="InterPro"/>
</dbReference>
<evidence type="ECO:0000256" key="5">
    <source>
        <dbReference type="ARBA" id="ARBA00023014"/>
    </source>
</evidence>
<dbReference type="Pfam" id="PF13183">
    <property type="entry name" value="Fer4_8"/>
    <property type="match status" value="1"/>
</dbReference>
<evidence type="ECO:0000256" key="2">
    <source>
        <dbReference type="ARBA" id="ARBA00022723"/>
    </source>
</evidence>
<dbReference type="NCBIfam" id="TIGR03379">
    <property type="entry name" value="glycerol3P_GlpC"/>
    <property type="match status" value="1"/>
</dbReference>
<dbReference type="GO" id="GO:0051539">
    <property type="term" value="F:4 iron, 4 sulfur cluster binding"/>
    <property type="evidence" value="ECO:0007669"/>
    <property type="project" value="UniProtKB-KW"/>
</dbReference>
<dbReference type="GO" id="GO:0016491">
    <property type="term" value="F:oxidoreductase activity"/>
    <property type="evidence" value="ECO:0007669"/>
    <property type="project" value="UniProtKB-ARBA"/>
</dbReference>
<reference evidence="7 8" key="1">
    <citation type="submission" date="2007-01" db="EMBL/GenBank/DDBJ databases">
        <title>Annotation of the draft genome assembly of Thermosinus carboxydivorans Nor1.</title>
        <authorList>
            <consortium name="US DOE Joint Genome Institute (JGI-ORNL)"/>
            <person name="Larimer F."/>
            <person name="Land M."/>
            <person name="Hauser L."/>
        </authorList>
    </citation>
    <scope>NUCLEOTIDE SEQUENCE [LARGE SCALE GENOMIC DNA]</scope>
    <source>
        <strain evidence="7 8">Nor1</strain>
    </source>
</reference>
<dbReference type="SUPFAM" id="SSF46548">
    <property type="entry name" value="alpha-helical ferredoxin"/>
    <property type="match status" value="1"/>
</dbReference>
<proteinExistence type="predicted"/>
<dbReference type="InterPro" id="IPR009051">
    <property type="entry name" value="Helical_ferredxn"/>
</dbReference>
<dbReference type="InterPro" id="IPR017896">
    <property type="entry name" value="4Fe4S_Fe-S-bd"/>
</dbReference>
<dbReference type="GO" id="GO:0016020">
    <property type="term" value="C:membrane"/>
    <property type="evidence" value="ECO:0007669"/>
    <property type="project" value="InterPro"/>
</dbReference>
<protein>
    <recommendedName>
        <fullName evidence="6">4Fe-4S ferredoxin-type domain-containing protein</fullName>
    </recommendedName>
</protein>
<evidence type="ECO:0000313" key="8">
    <source>
        <dbReference type="Proteomes" id="UP000005139"/>
    </source>
</evidence>
<feature type="domain" description="4Fe-4S ferredoxin-type" evidence="6">
    <location>
        <begin position="1"/>
        <end position="30"/>
    </location>
</feature>
<dbReference type="PROSITE" id="PS00198">
    <property type="entry name" value="4FE4S_FER_1"/>
    <property type="match status" value="1"/>
</dbReference>
<keyword evidence="3" id="KW-0677">Repeat</keyword>
<evidence type="ECO:0000256" key="3">
    <source>
        <dbReference type="ARBA" id="ARBA00022737"/>
    </source>
</evidence>
<dbReference type="Proteomes" id="UP000005139">
    <property type="component" value="Unassembled WGS sequence"/>
</dbReference>
<keyword evidence="5" id="KW-0411">Iron-sulfur</keyword>
<dbReference type="OrthoDB" id="9794954at2"/>
<name>A1HRV8_9FIRM</name>
<accession>A1HRV8</accession>
<dbReference type="Pfam" id="PF02754">
    <property type="entry name" value="CCG"/>
    <property type="match status" value="2"/>
</dbReference>
<dbReference type="NCBIfam" id="NF008369">
    <property type="entry name" value="PRK11168.1"/>
    <property type="match status" value="1"/>
</dbReference>
<evidence type="ECO:0000256" key="1">
    <source>
        <dbReference type="ARBA" id="ARBA00022485"/>
    </source>
</evidence>
<sequence length="398" mass="44333">MLKHKCLDQCIACTACTVQCPVTAAAREFAGPKMVGPALERFRLFDQDIEISADYCTNCKNCDITCPSSVPVSLFSTLAKAQYRRQNGKSLRDWILVNGEMFARLASPVASFANITMNNAVVRTMLRAVGIADRPLPKYAEKNFYRQFAELKQQRFPDKVVFFPGCYIGYNDPRVGMDLVAILQASRYEVIVPDVVCCGTPAVANGYLELAEEKARRNLRELRRWAREGWPIVTCCTSCGLTLRQEYCELFRANGADEVASQHYDAGEFLLEMLEQGRLNSEFIPLAGKYLYHAPCHLRAQGIGLPSLELLQSIPGCEVNVADAGCCGIAGSYGFKKDKYDIAMKIGERLFTKIKDSQADMVVTECGTCRIQIEYATGVKAVHPVSLFKQALRFDWVG</sequence>
<dbReference type="AlphaFoldDB" id="A1HRV8"/>
<keyword evidence="4" id="KW-0408">Iron</keyword>
<organism evidence="7 8">
    <name type="scientific">Thermosinus carboxydivorans Nor1</name>
    <dbReference type="NCBI Taxonomy" id="401526"/>
    <lineage>
        <taxon>Bacteria</taxon>
        <taxon>Bacillati</taxon>
        <taxon>Bacillota</taxon>
        <taxon>Negativicutes</taxon>
        <taxon>Selenomonadales</taxon>
        <taxon>Sporomusaceae</taxon>
        <taxon>Thermosinus</taxon>
    </lineage>
</organism>
<dbReference type="PANTHER" id="PTHR32479:SF19">
    <property type="entry name" value="ANAEROBIC GLYCEROL-3-PHOSPHATE DEHYDROGENASE SUBUNIT C"/>
    <property type="match status" value="1"/>
</dbReference>
<evidence type="ECO:0000313" key="7">
    <source>
        <dbReference type="EMBL" id="EAX47279.1"/>
    </source>
</evidence>
<dbReference type="Gene3D" id="1.10.1060.10">
    <property type="entry name" value="Alpha-helical ferredoxin"/>
    <property type="match status" value="1"/>
</dbReference>
<dbReference type="PANTHER" id="PTHR32479">
    <property type="entry name" value="GLYCOLATE OXIDASE IRON-SULFUR SUBUNIT"/>
    <property type="match status" value="1"/>
</dbReference>
<evidence type="ECO:0000256" key="4">
    <source>
        <dbReference type="ARBA" id="ARBA00023004"/>
    </source>
</evidence>
<comment type="caution">
    <text evidence="7">The sequence shown here is derived from an EMBL/GenBank/DDBJ whole genome shotgun (WGS) entry which is preliminary data.</text>
</comment>
<dbReference type="EMBL" id="AAWL01000012">
    <property type="protein sequence ID" value="EAX47279.1"/>
    <property type="molecule type" value="Genomic_DNA"/>
</dbReference>
<dbReference type="GO" id="GO:0009061">
    <property type="term" value="P:anaerobic respiration"/>
    <property type="evidence" value="ECO:0007669"/>
    <property type="project" value="InterPro"/>
</dbReference>
<evidence type="ECO:0000259" key="6">
    <source>
        <dbReference type="PROSITE" id="PS51379"/>
    </source>
</evidence>
<keyword evidence="1" id="KW-0004">4Fe-4S</keyword>
<dbReference type="RefSeq" id="WP_007289764.1">
    <property type="nucleotide sequence ID" value="NZ_AAWL01000012.1"/>
</dbReference>